<dbReference type="AlphaFoldDB" id="A0A4Q7Y024"/>
<keyword evidence="4" id="KW-1185">Reference proteome</keyword>
<evidence type="ECO:0000256" key="1">
    <source>
        <dbReference type="SAM" id="SignalP"/>
    </source>
</evidence>
<dbReference type="GO" id="GO:0016853">
    <property type="term" value="F:isomerase activity"/>
    <property type="evidence" value="ECO:0007669"/>
    <property type="project" value="UniProtKB-KW"/>
</dbReference>
<dbReference type="Proteomes" id="UP000292958">
    <property type="component" value="Unassembled WGS sequence"/>
</dbReference>
<dbReference type="InterPro" id="IPR013022">
    <property type="entry name" value="Xyl_isomerase-like_TIM-brl"/>
</dbReference>
<accession>A0A4Q7Y024</accession>
<sequence length="307" mass="33158">MPLTTDRRQFLLRSGAAFALSGSVGMPSAAQAAPANGRSARLMPGLCAFSFGPLFTSGELSLEAFFDRAIELKAQAVDITTYYLKNDDRLYLTHLRNLAFRNGVPIAGAACRASLLRLGSETQESSLAEMKKWIDVAEALGAPHLRVFPGKAPAGASKAESINTLVEAFKRAADYAGSKGIILGMENQNGLADNSETCLEIIGRVNSPFAGLTLDITHFVRTASRDYYSQIAACIPIATQTHLRNGNFDDGSPVDLERIGRIFAEAGYRGYMSAEYESGGRSRIQIMTDVPILMAEIRRLCGTYSNV</sequence>
<dbReference type="PANTHER" id="PTHR12110">
    <property type="entry name" value="HYDROXYPYRUVATE ISOMERASE"/>
    <property type="match status" value="1"/>
</dbReference>
<feature type="chain" id="PRO_5020630273" evidence="1">
    <location>
        <begin position="33"/>
        <end position="307"/>
    </location>
</feature>
<evidence type="ECO:0000259" key="2">
    <source>
        <dbReference type="Pfam" id="PF01261"/>
    </source>
</evidence>
<gene>
    <name evidence="3" type="ORF">BDD14_6659</name>
</gene>
<keyword evidence="1" id="KW-0732">Signal</keyword>
<dbReference type="InterPro" id="IPR050312">
    <property type="entry name" value="IolE/XylAMocC-like"/>
</dbReference>
<dbReference type="InterPro" id="IPR036237">
    <property type="entry name" value="Xyl_isomerase-like_sf"/>
</dbReference>
<dbReference type="PANTHER" id="PTHR12110:SF53">
    <property type="entry name" value="BLR5974 PROTEIN"/>
    <property type="match status" value="1"/>
</dbReference>
<feature type="signal peptide" evidence="1">
    <location>
        <begin position="1"/>
        <end position="32"/>
    </location>
</feature>
<evidence type="ECO:0000313" key="4">
    <source>
        <dbReference type="Proteomes" id="UP000292958"/>
    </source>
</evidence>
<reference evidence="3 4" key="1">
    <citation type="submission" date="2019-02" db="EMBL/GenBank/DDBJ databases">
        <title>Genomic Encyclopedia of Archaeal and Bacterial Type Strains, Phase II (KMG-II): from individual species to whole genera.</title>
        <authorList>
            <person name="Goeker M."/>
        </authorList>
    </citation>
    <scope>NUCLEOTIDE SEQUENCE [LARGE SCALE GENOMIC DNA]</scope>
    <source>
        <strain evidence="3 4">DSM 18101</strain>
    </source>
</reference>
<dbReference type="EMBL" id="SHKW01000008">
    <property type="protein sequence ID" value="RZU29065.1"/>
    <property type="molecule type" value="Genomic_DNA"/>
</dbReference>
<dbReference type="InterPro" id="IPR006311">
    <property type="entry name" value="TAT_signal"/>
</dbReference>
<comment type="caution">
    <text evidence="3">The sequence shown here is derived from an EMBL/GenBank/DDBJ whole genome shotgun (WGS) entry which is preliminary data.</text>
</comment>
<dbReference type="Gene3D" id="3.20.20.150">
    <property type="entry name" value="Divalent-metal-dependent TIM barrel enzymes"/>
    <property type="match status" value="1"/>
</dbReference>
<protein>
    <submittedName>
        <fullName evidence="3">Sugar phosphate isomerase/epimerase</fullName>
    </submittedName>
</protein>
<organism evidence="3 4">
    <name type="scientific">Edaphobacter modestus</name>
    <dbReference type="NCBI Taxonomy" id="388466"/>
    <lineage>
        <taxon>Bacteria</taxon>
        <taxon>Pseudomonadati</taxon>
        <taxon>Acidobacteriota</taxon>
        <taxon>Terriglobia</taxon>
        <taxon>Terriglobales</taxon>
        <taxon>Acidobacteriaceae</taxon>
        <taxon>Edaphobacter</taxon>
    </lineage>
</organism>
<dbReference type="PROSITE" id="PS51318">
    <property type="entry name" value="TAT"/>
    <property type="match status" value="1"/>
</dbReference>
<evidence type="ECO:0000313" key="3">
    <source>
        <dbReference type="EMBL" id="RZU29065.1"/>
    </source>
</evidence>
<name>A0A4Q7Y024_9BACT</name>
<dbReference type="OrthoDB" id="110753at2"/>
<dbReference type="SUPFAM" id="SSF51658">
    <property type="entry name" value="Xylose isomerase-like"/>
    <property type="match status" value="1"/>
</dbReference>
<feature type="domain" description="Xylose isomerase-like TIM barrel" evidence="2">
    <location>
        <begin position="67"/>
        <end position="279"/>
    </location>
</feature>
<keyword evidence="3" id="KW-0413">Isomerase</keyword>
<dbReference type="Pfam" id="PF01261">
    <property type="entry name" value="AP_endonuc_2"/>
    <property type="match status" value="1"/>
</dbReference>
<proteinExistence type="predicted"/>